<evidence type="ECO:0000313" key="1">
    <source>
        <dbReference type="EMBL" id="TDO48000.1"/>
    </source>
</evidence>
<name>A0A4R6KFH1_9ACTN</name>
<sequence length="72" mass="8078">MVPNDLVWSSLALTQLDAALRGRAPAEAAQLVERLENLPLRTGWGRPDGDEVMVLYCPGFRVTYQLVVPERR</sequence>
<proteinExistence type="predicted"/>
<reference evidence="1 2" key="1">
    <citation type="submission" date="2019-03" db="EMBL/GenBank/DDBJ databases">
        <title>Genomic Encyclopedia of Type Strains, Phase III (KMG-III): the genomes of soil and plant-associated and newly described type strains.</title>
        <authorList>
            <person name="Whitman W."/>
        </authorList>
    </citation>
    <scope>NUCLEOTIDE SEQUENCE [LARGE SCALE GENOMIC DNA]</scope>
    <source>
        <strain evidence="1 2">VKM Ac-2527</strain>
    </source>
</reference>
<dbReference type="Proteomes" id="UP000295388">
    <property type="component" value="Unassembled WGS sequence"/>
</dbReference>
<gene>
    <name evidence="1" type="ORF">EV643_108317</name>
</gene>
<keyword evidence="2" id="KW-1185">Reference proteome</keyword>
<evidence type="ECO:0000313" key="2">
    <source>
        <dbReference type="Proteomes" id="UP000295388"/>
    </source>
</evidence>
<accession>A0A4R6KFH1</accession>
<organism evidence="1 2">
    <name type="scientific">Kribbella caucasensis</name>
    <dbReference type="NCBI Taxonomy" id="2512215"/>
    <lineage>
        <taxon>Bacteria</taxon>
        <taxon>Bacillati</taxon>
        <taxon>Actinomycetota</taxon>
        <taxon>Actinomycetes</taxon>
        <taxon>Propionibacteriales</taxon>
        <taxon>Kribbellaceae</taxon>
        <taxon>Kribbella</taxon>
    </lineage>
</organism>
<dbReference type="AlphaFoldDB" id="A0A4R6KFH1"/>
<dbReference type="OrthoDB" id="9925156at2"/>
<protein>
    <recommendedName>
        <fullName evidence="3">ParE-like toxin of type II ParDE toxin-antitoxin system</fullName>
    </recommendedName>
</protein>
<evidence type="ECO:0008006" key="3">
    <source>
        <dbReference type="Google" id="ProtNLM"/>
    </source>
</evidence>
<dbReference type="RefSeq" id="WP_133801421.1">
    <property type="nucleotide sequence ID" value="NZ_SNWQ01000008.1"/>
</dbReference>
<dbReference type="EMBL" id="SNWQ01000008">
    <property type="protein sequence ID" value="TDO48000.1"/>
    <property type="molecule type" value="Genomic_DNA"/>
</dbReference>
<comment type="caution">
    <text evidence="1">The sequence shown here is derived from an EMBL/GenBank/DDBJ whole genome shotgun (WGS) entry which is preliminary data.</text>
</comment>